<dbReference type="GO" id="GO:0009103">
    <property type="term" value="P:lipopolysaccharide biosynthetic process"/>
    <property type="evidence" value="ECO:0007669"/>
    <property type="project" value="TreeGrafter"/>
</dbReference>
<protein>
    <submittedName>
        <fullName evidence="3">Glycosyltransferase family 4 protein</fullName>
    </submittedName>
</protein>
<keyword evidence="1" id="KW-0808">Transferase</keyword>
<accession>A0AAF0ZDP2</accession>
<evidence type="ECO:0000256" key="1">
    <source>
        <dbReference type="ARBA" id="ARBA00022679"/>
    </source>
</evidence>
<feature type="domain" description="Glycosyl transferase family 1" evidence="2">
    <location>
        <begin position="224"/>
        <end position="391"/>
    </location>
</feature>
<dbReference type="RefSeq" id="WP_099435285.1">
    <property type="nucleotide sequence ID" value="NZ_CP138348.1"/>
</dbReference>
<dbReference type="CDD" id="cd03794">
    <property type="entry name" value="GT4_WbuB-like"/>
    <property type="match status" value="1"/>
</dbReference>
<dbReference type="SUPFAM" id="SSF53756">
    <property type="entry name" value="UDP-Glycosyltransferase/glycogen phosphorylase"/>
    <property type="match status" value="1"/>
</dbReference>
<dbReference type="InterPro" id="IPR001296">
    <property type="entry name" value="Glyco_trans_1"/>
</dbReference>
<dbReference type="Pfam" id="PF00534">
    <property type="entry name" value="Glycos_transf_1"/>
    <property type="match status" value="1"/>
</dbReference>
<dbReference type="EMBL" id="CP138348">
    <property type="protein sequence ID" value="WPF88355.1"/>
    <property type="molecule type" value="Genomic_DNA"/>
</dbReference>
<gene>
    <name evidence="3" type="ORF">SAY89_16390</name>
</gene>
<evidence type="ECO:0000313" key="3">
    <source>
        <dbReference type="EMBL" id="WPF88355.1"/>
    </source>
</evidence>
<dbReference type="AlphaFoldDB" id="A0AAF0ZDP2"/>
<name>A0AAF0ZDP2_9CHRO</name>
<dbReference type="Gene3D" id="3.40.50.2000">
    <property type="entry name" value="Glycogen Phosphorylase B"/>
    <property type="match status" value="2"/>
</dbReference>
<dbReference type="PANTHER" id="PTHR46401">
    <property type="entry name" value="GLYCOSYLTRANSFERASE WBBK-RELATED"/>
    <property type="match status" value="1"/>
</dbReference>
<sequence>MGYPQSKDLFRVLIFNQFYPPDYAATGQFIEELATEVSREDVKIRVFSGQPGYATDIQKAPRNEKKGRLNIRRSRVTNLLPQGVLAKVGNSTLFFMRAFLHTLRHQKKEDLLIVTTAPAFMTWLGYLAHLMWKKKYICLIYDLYPNVVTALGILPERHPIIVLWQKLNQKTWQFAEEIIVLSQPMKSLIADIYPPCEHKITVIDNWADGDFIKPIKKEDNWFAQKYGLDKKFTILYSGNMGRCHDMETIVNAACLLKEYQDQIQFVFIGGGSKQKWGQEKINQVGLQNFLFLPYQKREVLPYSLTACDVSLISMGENMAGVVAPSKLYSTLAAGKAVVTICPKNSFLNELMTTANCGKSFRNGESEALASFLLDLSNNEQLCQEMGHNARRYFCDYFTKKTAIAKYLQVIDKVRFSEQKVFS</sequence>
<evidence type="ECO:0000259" key="2">
    <source>
        <dbReference type="Pfam" id="PF00534"/>
    </source>
</evidence>
<reference evidence="3" key="1">
    <citation type="submission" date="2023-11" db="EMBL/GenBank/DDBJ databases">
        <title>Genome sequence of Cyanobacterium aponinum BCRC AL20115.</title>
        <authorList>
            <person name="Chang H.-Y."/>
            <person name="Lin K.-M."/>
            <person name="Hsueh H.-T."/>
            <person name="Chu H.-A."/>
            <person name="Kuo C.-H."/>
        </authorList>
    </citation>
    <scope>NUCLEOTIDE SEQUENCE</scope>
    <source>
        <strain evidence="3">AL20115</strain>
    </source>
</reference>
<dbReference type="GO" id="GO:0016757">
    <property type="term" value="F:glycosyltransferase activity"/>
    <property type="evidence" value="ECO:0007669"/>
    <property type="project" value="InterPro"/>
</dbReference>
<proteinExistence type="predicted"/>
<dbReference type="PANTHER" id="PTHR46401:SF2">
    <property type="entry name" value="GLYCOSYLTRANSFERASE WBBK-RELATED"/>
    <property type="match status" value="1"/>
</dbReference>
<organism evidence="3">
    <name type="scientific">Cyanobacterium aponinum AL20115</name>
    <dbReference type="NCBI Taxonomy" id="3090662"/>
    <lineage>
        <taxon>Bacteria</taxon>
        <taxon>Bacillati</taxon>
        <taxon>Cyanobacteriota</taxon>
        <taxon>Cyanophyceae</taxon>
        <taxon>Oscillatoriophycideae</taxon>
        <taxon>Chroococcales</taxon>
        <taxon>Geminocystaceae</taxon>
        <taxon>Cyanobacterium</taxon>
    </lineage>
</organism>